<reference evidence="1 2" key="1">
    <citation type="submission" date="2021-06" db="EMBL/GenBank/DDBJ databases">
        <authorList>
            <person name="Palmer J.M."/>
        </authorList>
    </citation>
    <scope>NUCLEOTIDE SEQUENCE [LARGE SCALE GENOMIC DNA]</scope>
    <source>
        <strain evidence="1 2">MEX-2019</strain>
        <tissue evidence="1">Muscle</tissue>
    </source>
</reference>
<keyword evidence="2" id="KW-1185">Reference proteome</keyword>
<organism evidence="1 2">
    <name type="scientific">Crenichthys baileyi</name>
    <name type="common">White River springfish</name>
    <dbReference type="NCBI Taxonomy" id="28760"/>
    <lineage>
        <taxon>Eukaryota</taxon>
        <taxon>Metazoa</taxon>
        <taxon>Chordata</taxon>
        <taxon>Craniata</taxon>
        <taxon>Vertebrata</taxon>
        <taxon>Euteleostomi</taxon>
        <taxon>Actinopterygii</taxon>
        <taxon>Neopterygii</taxon>
        <taxon>Teleostei</taxon>
        <taxon>Neoteleostei</taxon>
        <taxon>Acanthomorphata</taxon>
        <taxon>Ovalentaria</taxon>
        <taxon>Atherinomorphae</taxon>
        <taxon>Cyprinodontiformes</taxon>
        <taxon>Goodeidae</taxon>
        <taxon>Crenichthys</taxon>
    </lineage>
</organism>
<proteinExistence type="predicted"/>
<dbReference type="Proteomes" id="UP001311232">
    <property type="component" value="Unassembled WGS sequence"/>
</dbReference>
<protein>
    <submittedName>
        <fullName evidence="1">Uncharacterized protein</fullName>
    </submittedName>
</protein>
<dbReference type="EMBL" id="JAHHUM010000359">
    <property type="protein sequence ID" value="KAK5620467.1"/>
    <property type="molecule type" value="Genomic_DNA"/>
</dbReference>
<sequence length="100" mass="11384">MGSELSAACDDLTWKADDPVWAKLQLLDDMDWTMLWYTEEFTAPSNDLTMLPAPANQHRVCISSSANHHPRLRFKDHSWTSSLFKLSCDPPPPHLHHLAS</sequence>
<gene>
    <name evidence="1" type="ORF">CRENBAI_023484</name>
</gene>
<dbReference type="AlphaFoldDB" id="A0AAV9SGQ5"/>
<evidence type="ECO:0000313" key="2">
    <source>
        <dbReference type="Proteomes" id="UP001311232"/>
    </source>
</evidence>
<evidence type="ECO:0000313" key="1">
    <source>
        <dbReference type="EMBL" id="KAK5620467.1"/>
    </source>
</evidence>
<comment type="caution">
    <text evidence="1">The sequence shown here is derived from an EMBL/GenBank/DDBJ whole genome shotgun (WGS) entry which is preliminary data.</text>
</comment>
<accession>A0AAV9SGQ5</accession>
<name>A0AAV9SGQ5_9TELE</name>